<gene>
    <name evidence="5" type="ORF">A2V47_00145</name>
</gene>
<dbReference type="Gene3D" id="1.10.3210.10">
    <property type="entry name" value="Hypothetical protein af1432"/>
    <property type="match status" value="1"/>
</dbReference>
<feature type="transmembrane region" description="Helical" evidence="3">
    <location>
        <begin position="427"/>
        <end position="446"/>
    </location>
</feature>
<dbReference type="NCBIfam" id="TIGR00277">
    <property type="entry name" value="HDIG"/>
    <property type="match status" value="1"/>
</dbReference>
<dbReference type="CDD" id="cd00077">
    <property type="entry name" value="HDc"/>
    <property type="match status" value="1"/>
</dbReference>
<dbReference type="EMBL" id="MEYH01000065">
    <property type="protein sequence ID" value="OGD15181.1"/>
    <property type="molecule type" value="Genomic_DNA"/>
</dbReference>
<reference evidence="5 6" key="1">
    <citation type="journal article" date="2016" name="Nat. Commun.">
        <title>Thousands of microbial genomes shed light on interconnected biogeochemical processes in an aquifer system.</title>
        <authorList>
            <person name="Anantharaman K."/>
            <person name="Brown C.T."/>
            <person name="Hug L.A."/>
            <person name="Sharon I."/>
            <person name="Castelle C.J."/>
            <person name="Probst A.J."/>
            <person name="Thomas B.C."/>
            <person name="Singh A."/>
            <person name="Wilkins M.J."/>
            <person name="Karaoz U."/>
            <person name="Brodie E.L."/>
            <person name="Williams K.H."/>
            <person name="Hubbard S.S."/>
            <person name="Banfield J.F."/>
        </authorList>
    </citation>
    <scope>NUCLEOTIDE SEQUENCE [LARGE SCALE GENOMIC DNA]</scope>
</reference>
<feature type="transmembrane region" description="Helical" evidence="3">
    <location>
        <begin position="398"/>
        <end position="415"/>
    </location>
</feature>
<feature type="coiled-coil region" evidence="1">
    <location>
        <begin position="197"/>
        <end position="224"/>
    </location>
</feature>
<feature type="domain" description="HD/PDEase" evidence="4">
    <location>
        <begin position="507"/>
        <end position="666"/>
    </location>
</feature>
<feature type="compositionally biased region" description="Basic and acidic residues" evidence="2">
    <location>
        <begin position="739"/>
        <end position="757"/>
    </location>
</feature>
<evidence type="ECO:0000313" key="5">
    <source>
        <dbReference type="EMBL" id="OGD15181.1"/>
    </source>
</evidence>
<dbReference type="AlphaFoldDB" id="A0A1F5A9E2"/>
<dbReference type="Pfam" id="PF01966">
    <property type="entry name" value="HD"/>
    <property type="match status" value="1"/>
</dbReference>
<dbReference type="Proteomes" id="UP000177701">
    <property type="component" value="Unassembled WGS sequence"/>
</dbReference>
<accession>A0A1F5A9E2</accession>
<feature type="transmembrane region" description="Helical" evidence="3">
    <location>
        <begin position="458"/>
        <end position="478"/>
    </location>
</feature>
<dbReference type="InterPro" id="IPR011621">
    <property type="entry name" value="Metal-dep_PHydrolase_7TM_intra"/>
</dbReference>
<feature type="transmembrane region" description="Helical" evidence="3">
    <location>
        <begin position="31"/>
        <end position="54"/>
    </location>
</feature>
<proteinExistence type="predicted"/>
<dbReference type="PANTHER" id="PTHR36442:SF1">
    <property type="entry name" value="CYCLIC-DI-AMP PHOSPHODIESTERASE PGPH"/>
    <property type="match status" value="1"/>
</dbReference>
<feature type="transmembrane region" description="Helical" evidence="3">
    <location>
        <begin position="336"/>
        <end position="354"/>
    </location>
</feature>
<evidence type="ECO:0000259" key="4">
    <source>
        <dbReference type="SMART" id="SM00471"/>
    </source>
</evidence>
<keyword evidence="1" id="KW-0175">Coiled coil</keyword>
<dbReference type="PANTHER" id="PTHR36442">
    <property type="entry name" value="CYCLIC-DI-AMP PHOSPHODIESTERASE PGPH"/>
    <property type="match status" value="1"/>
</dbReference>
<dbReference type="Pfam" id="PF07698">
    <property type="entry name" value="7TM-7TMR_HD"/>
    <property type="match status" value="1"/>
</dbReference>
<evidence type="ECO:0000256" key="2">
    <source>
        <dbReference type="SAM" id="MobiDB-lite"/>
    </source>
</evidence>
<feature type="region of interest" description="Disordered" evidence="2">
    <location>
        <begin position="726"/>
        <end position="764"/>
    </location>
</feature>
<dbReference type="InterPro" id="IPR052722">
    <property type="entry name" value="PgpH_phosphodiesterase"/>
</dbReference>
<keyword evidence="3" id="KW-0472">Membrane</keyword>
<dbReference type="SUPFAM" id="SSF109604">
    <property type="entry name" value="HD-domain/PDEase-like"/>
    <property type="match status" value="1"/>
</dbReference>
<dbReference type="InterPro" id="IPR003607">
    <property type="entry name" value="HD/PDEase_dom"/>
</dbReference>
<dbReference type="InterPro" id="IPR011624">
    <property type="entry name" value="Metal-dep_PHydrolase_7TM_extra"/>
</dbReference>
<keyword evidence="3" id="KW-0812">Transmembrane</keyword>
<dbReference type="InterPro" id="IPR006674">
    <property type="entry name" value="HD_domain"/>
</dbReference>
<organism evidence="5 6">
    <name type="scientific">Candidatus Sediminicultor quintus</name>
    <dbReference type="NCBI Taxonomy" id="1797291"/>
    <lineage>
        <taxon>Bacteria</taxon>
        <taxon>Pseudomonadati</taxon>
        <taxon>Atribacterota</taxon>
        <taxon>Candidatus Phoenicimicrobiia</taxon>
        <taxon>Candidatus Pheonicimicrobiales</taxon>
        <taxon>Candidatus Phoenicimicrobiaceae</taxon>
        <taxon>Candidatus Sediminicultor</taxon>
    </lineage>
</organism>
<sequence length="764" mass="84921">MKLYEKWNKWKSRDKISGINMQKKKLIDKNIIQKISIFFILLIAITLVLSINFFPDKILLKEGQICTKDILSPGDFEFADVEATQNLREKAAKSIKEVYDLNLANIENVEKEIDSFFIKIEEYQEKIDESSKDTTDPIVETDSRLADLKLNEIGMANEINKDLGLYISEQVIAAYLQLDNLSLEKIKVDIKSSLRKIMEQGIKKDDLENAKKQLIREISEISLDHHDALIASEIATSLLLPSLFLNEEDTEKRRQEAIASVDDVTRTIQKGQIIIRKGEVATSEGIAILNALGLKNPKINFSNIIGIIMITAICFLVVFLYLSYFYPDIYKNVNKLILLGIISIFVVLLAKIASQASGYLMPSASASMLIAISFGPNIAILLTVVLSLLIGFIPGGGLNYILVSIISGIVAIYSIRKATQRSSLTRAGLNIAGVNIVTISALGLISNEGYYLILQNNLWGVLNGFLAVILTIGILPFLESYFDITTSFKLMELSNPNQPLLKKLILEAPGTYHHSIVVGNLSETAAEEIGGNGLLARVGAIYHDIGKIKRPYFFTENQEAYKNIHDDMEPSLSALVIASHVKEGIELAKKNKLPKDIIDIIAQHHGTNLITYFFHRALKENGSANDAVAEENYRYSGPKPQTKEAGIILLADSLEAATRSLNNPTATRIKTLAKEIIQKNLENGQLEECDLTLKDLNKIGDSFSRILTGMFHSRVEYPDEDLIKKIKEEGKKNGNSNKKSAENNKDKPTEDKGDSQKDSAVSES</sequence>
<feature type="transmembrane region" description="Helical" evidence="3">
    <location>
        <begin position="304"/>
        <end position="324"/>
    </location>
</feature>
<dbReference type="SMART" id="SM00471">
    <property type="entry name" value="HDc"/>
    <property type="match status" value="1"/>
</dbReference>
<protein>
    <recommendedName>
        <fullName evidence="4">HD/PDEase domain-containing protein</fullName>
    </recommendedName>
</protein>
<dbReference type="Pfam" id="PF07697">
    <property type="entry name" value="7TMR-HDED"/>
    <property type="match status" value="1"/>
</dbReference>
<keyword evidence="3" id="KW-1133">Transmembrane helix</keyword>
<evidence type="ECO:0000313" key="6">
    <source>
        <dbReference type="Proteomes" id="UP000177701"/>
    </source>
</evidence>
<comment type="caution">
    <text evidence="5">The sequence shown here is derived from an EMBL/GenBank/DDBJ whole genome shotgun (WGS) entry which is preliminary data.</text>
</comment>
<dbReference type="STRING" id="1797291.A2V47_00145"/>
<feature type="transmembrane region" description="Helical" evidence="3">
    <location>
        <begin position="366"/>
        <end position="392"/>
    </location>
</feature>
<dbReference type="InterPro" id="IPR006675">
    <property type="entry name" value="HDIG_dom"/>
</dbReference>
<evidence type="ECO:0000256" key="3">
    <source>
        <dbReference type="SAM" id="Phobius"/>
    </source>
</evidence>
<name>A0A1F5A9E2_9BACT</name>
<evidence type="ECO:0000256" key="1">
    <source>
        <dbReference type="SAM" id="Coils"/>
    </source>
</evidence>